<sequence>MMISDLRLSVFPITILYMPTESVEGEVSASF</sequence>
<reference evidence="1" key="1">
    <citation type="submission" date="2022-03" db="EMBL/GenBank/DDBJ databases">
        <authorList>
            <person name="Sayadi A."/>
        </authorList>
    </citation>
    <scope>NUCLEOTIDE SEQUENCE</scope>
</reference>
<keyword evidence="2" id="KW-1185">Reference proteome</keyword>
<comment type="caution">
    <text evidence="1">The sequence shown here is derived from an EMBL/GenBank/DDBJ whole genome shotgun (WGS) entry which is preliminary data.</text>
</comment>
<proteinExistence type="predicted"/>
<dbReference type="EMBL" id="CAKOFQ010007212">
    <property type="protein sequence ID" value="CAH1995010.1"/>
    <property type="molecule type" value="Genomic_DNA"/>
</dbReference>
<name>A0A9P0LKQ6_ACAOB</name>
<gene>
    <name evidence="1" type="ORF">ACAOBT_LOCUS22344</name>
</gene>
<organism evidence="1 2">
    <name type="scientific">Acanthoscelides obtectus</name>
    <name type="common">Bean weevil</name>
    <name type="synonym">Bruchus obtectus</name>
    <dbReference type="NCBI Taxonomy" id="200917"/>
    <lineage>
        <taxon>Eukaryota</taxon>
        <taxon>Metazoa</taxon>
        <taxon>Ecdysozoa</taxon>
        <taxon>Arthropoda</taxon>
        <taxon>Hexapoda</taxon>
        <taxon>Insecta</taxon>
        <taxon>Pterygota</taxon>
        <taxon>Neoptera</taxon>
        <taxon>Endopterygota</taxon>
        <taxon>Coleoptera</taxon>
        <taxon>Polyphaga</taxon>
        <taxon>Cucujiformia</taxon>
        <taxon>Chrysomeloidea</taxon>
        <taxon>Chrysomelidae</taxon>
        <taxon>Bruchinae</taxon>
        <taxon>Bruchini</taxon>
        <taxon>Acanthoscelides</taxon>
    </lineage>
</organism>
<dbReference type="AlphaFoldDB" id="A0A9P0LKQ6"/>
<evidence type="ECO:0000313" key="1">
    <source>
        <dbReference type="EMBL" id="CAH1995010.1"/>
    </source>
</evidence>
<accession>A0A9P0LKQ6</accession>
<evidence type="ECO:0000313" key="2">
    <source>
        <dbReference type="Proteomes" id="UP001152888"/>
    </source>
</evidence>
<dbReference type="Proteomes" id="UP001152888">
    <property type="component" value="Unassembled WGS sequence"/>
</dbReference>
<protein>
    <submittedName>
        <fullName evidence="1">Uncharacterized protein</fullName>
    </submittedName>
</protein>